<dbReference type="GO" id="GO:0006096">
    <property type="term" value="P:glycolytic process"/>
    <property type="evidence" value="ECO:0007669"/>
    <property type="project" value="UniProtKB-UniPathway"/>
</dbReference>
<dbReference type="InterPro" id="IPR001672">
    <property type="entry name" value="G6P_Isomerase"/>
</dbReference>
<evidence type="ECO:0000256" key="5">
    <source>
        <dbReference type="ARBA" id="ARBA00023235"/>
    </source>
</evidence>
<evidence type="ECO:0000256" key="2">
    <source>
        <dbReference type="ARBA" id="ARBA00006604"/>
    </source>
</evidence>
<name>A0A0N0LSL8_9HELI</name>
<dbReference type="GO" id="GO:0051156">
    <property type="term" value="P:glucose 6-phosphate metabolic process"/>
    <property type="evidence" value="ECO:0007669"/>
    <property type="project" value="TreeGrafter"/>
</dbReference>
<keyword evidence="5 7" id="KW-0413">Isomerase</keyword>
<reference evidence="8 9" key="1">
    <citation type="submission" date="2014-06" db="EMBL/GenBank/DDBJ databases">
        <title>Helicobacter pullorum isolates in fresh chicken meat - phenotypic and genotypic features.</title>
        <authorList>
            <person name="Borges V."/>
            <person name="Santos A."/>
            <person name="Correia C.B."/>
            <person name="Saraiva M."/>
            <person name="Menard A."/>
            <person name="Vieira L."/>
            <person name="Sampaio D.A."/>
            <person name="Gomes J.P."/>
            <person name="Oleastro M."/>
        </authorList>
    </citation>
    <scope>NUCLEOTIDE SEQUENCE [LARGE SCALE GENOMIC DNA]</scope>
    <source>
        <strain evidence="8 9">229334/12</strain>
    </source>
</reference>
<dbReference type="PANTHER" id="PTHR11469">
    <property type="entry name" value="GLUCOSE-6-PHOSPHATE ISOMERASE"/>
    <property type="match status" value="1"/>
</dbReference>
<protein>
    <recommendedName>
        <fullName evidence="7">Glucose-6-phosphate isomerase</fullName>
        <ecNumber evidence="7">5.3.1.9</ecNumber>
    </recommendedName>
</protein>
<comment type="caution">
    <text evidence="8">The sequence shown here is derived from an EMBL/GenBank/DDBJ whole genome shotgun (WGS) entry which is preliminary data.</text>
</comment>
<accession>A0A0N0LSL8</accession>
<comment type="pathway">
    <text evidence="1 7">Carbohydrate degradation; glycolysis; D-glyceraldehyde 3-phosphate and glycerone phosphate from D-glucose: step 2/4.</text>
</comment>
<dbReference type="Pfam" id="PF00342">
    <property type="entry name" value="PGI"/>
    <property type="match status" value="1"/>
</dbReference>
<dbReference type="GO" id="GO:0097367">
    <property type="term" value="F:carbohydrate derivative binding"/>
    <property type="evidence" value="ECO:0007669"/>
    <property type="project" value="InterPro"/>
</dbReference>
<dbReference type="PANTHER" id="PTHR11469:SF1">
    <property type="entry name" value="GLUCOSE-6-PHOSPHATE ISOMERASE"/>
    <property type="match status" value="1"/>
</dbReference>
<dbReference type="InterPro" id="IPR035476">
    <property type="entry name" value="SIS_PGI_1"/>
</dbReference>
<dbReference type="NCBIfam" id="NF003016">
    <property type="entry name" value="PRK03868.1"/>
    <property type="match status" value="1"/>
</dbReference>
<dbReference type="UniPathway" id="UPA00109">
    <property type="reaction ID" value="UER00181"/>
</dbReference>
<dbReference type="GO" id="GO:0048029">
    <property type="term" value="F:monosaccharide binding"/>
    <property type="evidence" value="ECO:0007669"/>
    <property type="project" value="TreeGrafter"/>
</dbReference>
<dbReference type="GO" id="GO:0004347">
    <property type="term" value="F:glucose-6-phosphate isomerase activity"/>
    <property type="evidence" value="ECO:0007669"/>
    <property type="project" value="UniProtKB-EC"/>
</dbReference>
<evidence type="ECO:0000256" key="7">
    <source>
        <dbReference type="RuleBase" id="RU000612"/>
    </source>
</evidence>
<dbReference type="PRINTS" id="PR00662">
    <property type="entry name" value="G6PISOMERASE"/>
</dbReference>
<dbReference type="EC" id="5.3.1.9" evidence="7"/>
<evidence type="ECO:0000313" key="9">
    <source>
        <dbReference type="Proteomes" id="UP000037997"/>
    </source>
</evidence>
<dbReference type="Gene3D" id="3.40.50.10490">
    <property type="entry name" value="Glucose-6-phosphate isomerase like protein, domain 1"/>
    <property type="match status" value="2"/>
</dbReference>
<keyword evidence="3 7" id="KW-0312">Gluconeogenesis</keyword>
<dbReference type="AlphaFoldDB" id="A0A0N0LSL8"/>
<evidence type="ECO:0000256" key="3">
    <source>
        <dbReference type="ARBA" id="ARBA00022432"/>
    </source>
</evidence>
<dbReference type="Proteomes" id="UP000037997">
    <property type="component" value="Unassembled WGS sequence"/>
</dbReference>
<evidence type="ECO:0000256" key="1">
    <source>
        <dbReference type="ARBA" id="ARBA00004926"/>
    </source>
</evidence>
<dbReference type="CDD" id="cd05015">
    <property type="entry name" value="SIS_PGI_1"/>
    <property type="match status" value="1"/>
</dbReference>
<dbReference type="InterPro" id="IPR018189">
    <property type="entry name" value="Phosphoglucose_isomerase_CS"/>
</dbReference>
<dbReference type="RefSeq" id="WP_054198583.1">
    <property type="nucleotide sequence ID" value="NZ_JNOC01000079.1"/>
</dbReference>
<dbReference type="PATRIC" id="fig|35818.11.peg.2313"/>
<dbReference type="InterPro" id="IPR046348">
    <property type="entry name" value="SIS_dom_sf"/>
</dbReference>
<dbReference type="GO" id="GO:0006094">
    <property type="term" value="P:gluconeogenesis"/>
    <property type="evidence" value="ECO:0007669"/>
    <property type="project" value="UniProtKB-KW"/>
</dbReference>
<sequence>MIHLSNTYEKFIPKDSHLFSKENIESCFQKILTEKANGTSGYYNLPYEDNRTIFDYIHTNQAFLQSIKTLVIVGIGGSSLGTKAIDALLSHQNNRKNIKIRFLEHTDPIMIHKDLQRVKCEESLFIVISKSGLTIETTSLFKYVLKRFCLLETKNKKRLITITDEDSPLFQWSKAENIQSFTIKPNIGGRFSVLSAVGLLPLAILGYDICNILKGAQNIATQFFIEKKSEILKKAIFLAKNETTYPINVLFSYSSVFRHFNSWYVQLWGESLGKLDYQQNKRGLTPIALIGSIDQHSFLQLIMQGPQNKSVTFLSVEKLSQKSLYIPNISLKGLEATDFVNNTSFNNLLKLQCVATKESIIAQNVPVDSLVLASLCEESVGELIFYYELLTSCVGVLLQIDTYNQPGVEFGKKILREKFTHI</sequence>
<dbReference type="EMBL" id="JNOC01000079">
    <property type="protein sequence ID" value="KPH54911.1"/>
    <property type="molecule type" value="Genomic_DNA"/>
</dbReference>
<comment type="similarity">
    <text evidence="2 7">Belongs to the GPI family.</text>
</comment>
<evidence type="ECO:0000256" key="6">
    <source>
        <dbReference type="ARBA" id="ARBA00029321"/>
    </source>
</evidence>
<dbReference type="STRING" id="35818.HPU229336_06015"/>
<evidence type="ECO:0000313" key="8">
    <source>
        <dbReference type="EMBL" id="KPH54911.1"/>
    </source>
</evidence>
<keyword evidence="4 7" id="KW-0324">Glycolysis</keyword>
<dbReference type="PROSITE" id="PS00174">
    <property type="entry name" value="P_GLUCOSE_ISOMERASE_2"/>
    <property type="match status" value="1"/>
</dbReference>
<proteinExistence type="inferred from homology"/>
<dbReference type="GO" id="GO:0005829">
    <property type="term" value="C:cytosol"/>
    <property type="evidence" value="ECO:0007669"/>
    <property type="project" value="TreeGrafter"/>
</dbReference>
<dbReference type="PROSITE" id="PS51463">
    <property type="entry name" value="P_GLUCOSE_ISOMERASE_3"/>
    <property type="match status" value="1"/>
</dbReference>
<comment type="catalytic activity">
    <reaction evidence="6 7">
        <text>alpha-D-glucose 6-phosphate = beta-D-fructose 6-phosphate</text>
        <dbReference type="Rhea" id="RHEA:11816"/>
        <dbReference type="ChEBI" id="CHEBI:57634"/>
        <dbReference type="ChEBI" id="CHEBI:58225"/>
        <dbReference type="EC" id="5.3.1.9"/>
    </reaction>
</comment>
<dbReference type="SUPFAM" id="SSF53697">
    <property type="entry name" value="SIS domain"/>
    <property type="match status" value="1"/>
</dbReference>
<gene>
    <name evidence="8" type="ORF">HPU229334_11685</name>
</gene>
<organism evidence="8 9">
    <name type="scientific">Helicobacter pullorum</name>
    <dbReference type="NCBI Taxonomy" id="35818"/>
    <lineage>
        <taxon>Bacteria</taxon>
        <taxon>Pseudomonadati</taxon>
        <taxon>Campylobacterota</taxon>
        <taxon>Epsilonproteobacteria</taxon>
        <taxon>Campylobacterales</taxon>
        <taxon>Helicobacteraceae</taxon>
        <taxon>Helicobacter</taxon>
    </lineage>
</organism>
<evidence type="ECO:0000256" key="4">
    <source>
        <dbReference type="ARBA" id="ARBA00023152"/>
    </source>
</evidence>